<proteinExistence type="predicted"/>
<evidence type="ECO:0000313" key="1">
    <source>
        <dbReference type="EMBL" id="VEL37763.1"/>
    </source>
</evidence>
<accession>A0A3S5CPK0</accession>
<comment type="caution">
    <text evidence="1">The sequence shown here is derived from an EMBL/GenBank/DDBJ whole genome shotgun (WGS) entry which is preliminary data.</text>
</comment>
<gene>
    <name evidence="1" type="ORF">PXEA_LOCUS31203</name>
</gene>
<dbReference type="EMBL" id="CAAALY010255920">
    <property type="protein sequence ID" value="VEL37763.1"/>
    <property type="molecule type" value="Genomic_DNA"/>
</dbReference>
<reference evidence="1" key="1">
    <citation type="submission" date="2018-11" db="EMBL/GenBank/DDBJ databases">
        <authorList>
            <consortium name="Pathogen Informatics"/>
        </authorList>
    </citation>
    <scope>NUCLEOTIDE SEQUENCE</scope>
</reference>
<name>A0A3S5CPK0_9PLAT</name>
<organism evidence="1 2">
    <name type="scientific">Protopolystoma xenopodis</name>
    <dbReference type="NCBI Taxonomy" id="117903"/>
    <lineage>
        <taxon>Eukaryota</taxon>
        <taxon>Metazoa</taxon>
        <taxon>Spiralia</taxon>
        <taxon>Lophotrochozoa</taxon>
        <taxon>Platyhelminthes</taxon>
        <taxon>Monogenea</taxon>
        <taxon>Polyopisthocotylea</taxon>
        <taxon>Polystomatidea</taxon>
        <taxon>Polystomatidae</taxon>
        <taxon>Protopolystoma</taxon>
    </lineage>
</organism>
<dbReference type="AlphaFoldDB" id="A0A3S5CPK0"/>
<dbReference type="Proteomes" id="UP000784294">
    <property type="component" value="Unassembled WGS sequence"/>
</dbReference>
<keyword evidence="2" id="KW-1185">Reference proteome</keyword>
<protein>
    <submittedName>
        <fullName evidence="1">Uncharacterized protein</fullName>
    </submittedName>
</protein>
<sequence>MCVFVRASEHATRESRLCGDEAMTRRVYEQRAAFCGMCSLETDCHMTSSLHTVWSRSLCGTRLQQPNTDSRQPASAVQKREMLMMPSCLNSDWLALMGRDQSCESERLPRQHSQKELSATCRLAVRTSHVERLQLQPCSNTPENASFHV</sequence>
<evidence type="ECO:0000313" key="2">
    <source>
        <dbReference type="Proteomes" id="UP000784294"/>
    </source>
</evidence>